<keyword evidence="3" id="KW-0843">Virulence</keyword>
<dbReference type="AlphaFoldDB" id="A0A7U2F0J1"/>
<proteinExistence type="inferred from homology"/>
<keyword evidence="2" id="KW-0147">Chitin-binding</keyword>
<dbReference type="SUPFAM" id="SSF54556">
    <property type="entry name" value="Chitinase insertion domain"/>
    <property type="match status" value="1"/>
</dbReference>
<dbReference type="InterPro" id="IPR053214">
    <property type="entry name" value="LysM12-like"/>
</dbReference>
<dbReference type="InterPro" id="IPR029070">
    <property type="entry name" value="Chitinase_insertion_sf"/>
</dbReference>
<evidence type="ECO:0000313" key="5">
    <source>
        <dbReference type="EMBL" id="QRC96157.1"/>
    </source>
</evidence>
<evidence type="ECO:0000256" key="1">
    <source>
        <dbReference type="ARBA" id="ARBA00008682"/>
    </source>
</evidence>
<gene>
    <name evidence="5" type="ORF">JI435_057900</name>
</gene>
<evidence type="ECO:0000259" key="4">
    <source>
        <dbReference type="PROSITE" id="PS51910"/>
    </source>
</evidence>
<dbReference type="PROSITE" id="PS51910">
    <property type="entry name" value="GH18_2"/>
    <property type="match status" value="1"/>
</dbReference>
<dbReference type="PANTHER" id="PTHR47700">
    <property type="entry name" value="V CHITINASE, PUTATIVE (AFU_ORTHOLOGUE AFUA_6G13720)-RELATED"/>
    <property type="match status" value="1"/>
</dbReference>
<evidence type="ECO:0000313" key="6">
    <source>
        <dbReference type="Proteomes" id="UP000663193"/>
    </source>
</evidence>
<dbReference type="VEuPathDB" id="FungiDB:JI435_057900"/>
<dbReference type="InterPro" id="IPR001223">
    <property type="entry name" value="Glyco_hydro18_cat"/>
</dbReference>
<dbReference type="Gene3D" id="3.20.20.80">
    <property type="entry name" value="Glycosidases"/>
    <property type="match status" value="1"/>
</dbReference>
<evidence type="ECO:0000256" key="2">
    <source>
        <dbReference type="ARBA" id="ARBA00022669"/>
    </source>
</evidence>
<comment type="similarity">
    <text evidence="1">Belongs to the glycosyl hydrolase 18 family. Chitinase class V subfamily.</text>
</comment>
<dbReference type="EMBL" id="CP069028">
    <property type="protein sequence ID" value="QRC96157.1"/>
    <property type="molecule type" value="Genomic_DNA"/>
</dbReference>
<dbReference type="GO" id="GO:0008061">
    <property type="term" value="F:chitin binding"/>
    <property type="evidence" value="ECO:0007669"/>
    <property type="project" value="UniProtKB-KW"/>
</dbReference>
<dbReference type="KEGG" id="pno:SNOG_05790"/>
<dbReference type="RefSeq" id="XP_001796186.1">
    <property type="nucleotide sequence ID" value="XM_001796134.1"/>
</dbReference>
<sequence length="146" mass="15709">MGVALDYIIYMTYDLHGQWDYGNKWTSPGCPNGNCLRSHVNLTDAINSLSMIAKAGVASNKVVVGVTSYGRSFKMAQAGRTGPKCLFTGSFGQSNAAKGEYTDTAGYISNAEIDSIISKGVSQQYTVEDSNIIMYGDGTEWVAYMA</sequence>
<name>A0A7U2F0J1_PHANO</name>
<dbReference type="Gene3D" id="3.10.50.10">
    <property type="match status" value="1"/>
</dbReference>
<dbReference type="OrthoDB" id="73875at2759"/>
<dbReference type="PANTHER" id="PTHR47700:SF2">
    <property type="entry name" value="CHITINASE"/>
    <property type="match status" value="1"/>
</dbReference>
<dbReference type="SUPFAM" id="SSF51445">
    <property type="entry name" value="(Trans)glycosidases"/>
    <property type="match status" value="1"/>
</dbReference>
<accession>A0A7U2F0J1</accession>
<protein>
    <submittedName>
        <fullName evidence="5">Chitinase</fullName>
    </submittedName>
</protein>
<dbReference type="Proteomes" id="UP000663193">
    <property type="component" value="Chromosome 6"/>
</dbReference>
<organism evidence="5 6">
    <name type="scientific">Phaeosphaeria nodorum (strain SN15 / ATCC MYA-4574 / FGSC 10173)</name>
    <name type="common">Glume blotch fungus</name>
    <name type="synonym">Parastagonospora nodorum</name>
    <dbReference type="NCBI Taxonomy" id="321614"/>
    <lineage>
        <taxon>Eukaryota</taxon>
        <taxon>Fungi</taxon>
        <taxon>Dikarya</taxon>
        <taxon>Ascomycota</taxon>
        <taxon>Pezizomycotina</taxon>
        <taxon>Dothideomycetes</taxon>
        <taxon>Pleosporomycetidae</taxon>
        <taxon>Pleosporales</taxon>
        <taxon>Pleosporineae</taxon>
        <taxon>Phaeosphaeriaceae</taxon>
        <taxon>Parastagonospora</taxon>
    </lineage>
</organism>
<dbReference type="InterPro" id="IPR017853">
    <property type="entry name" value="GH"/>
</dbReference>
<keyword evidence="6" id="KW-1185">Reference proteome</keyword>
<reference evidence="6" key="1">
    <citation type="journal article" date="2021" name="BMC Genomics">
        <title>Chromosome-level genome assembly and manually-curated proteome of model necrotroph Parastagonospora nodorum Sn15 reveals a genome-wide trove of candidate effector homologs, and redundancy of virulence-related functions within an accessory chromosome.</title>
        <authorList>
            <person name="Bertazzoni S."/>
            <person name="Jones D.A.B."/>
            <person name="Phan H.T."/>
            <person name="Tan K.-C."/>
            <person name="Hane J.K."/>
        </authorList>
    </citation>
    <scope>NUCLEOTIDE SEQUENCE [LARGE SCALE GENOMIC DNA]</scope>
    <source>
        <strain evidence="6">SN15 / ATCC MYA-4574 / FGSC 10173)</strain>
    </source>
</reference>
<evidence type="ECO:0000256" key="3">
    <source>
        <dbReference type="ARBA" id="ARBA00023026"/>
    </source>
</evidence>
<dbReference type="GO" id="GO:0005975">
    <property type="term" value="P:carbohydrate metabolic process"/>
    <property type="evidence" value="ECO:0007669"/>
    <property type="project" value="InterPro"/>
</dbReference>
<dbReference type="Pfam" id="PF00704">
    <property type="entry name" value="Glyco_hydro_18"/>
    <property type="match status" value="1"/>
</dbReference>
<feature type="domain" description="GH18" evidence="4">
    <location>
        <begin position="1"/>
        <end position="146"/>
    </location>
</feature>